<evidence type="ECO:0000259" key="5">
    <source>
        <dbReference type="PROSITE" id="PS50977"/>
    </source>
</evidence>
<keyword evidence="1" id="KW-0805">Transcription regulation</keyword>
<proteinExistence type="predicted"/>
<dbReference type="SUPFAM" id="SSF46689">
    <property type="entry name" value="Homeodomain-like"/>
    <property type="match status" value="1"/>
</dbReference>
<evidence type="ECO:0000256" key="2">
    <source>
        <dbReference type="ARBA" id="ARBA00023125"/>
    </source>
</evidence>
<evidence type="ECO:0000256" key="4">
    <source>
        <dbReference type="PROSITE-ProRule" id="PRU00335"/>
    </source>
</evidence>
<dbReference type="PROSITE" id="PS50977">
    <property type="entry name" value="HTH_TETR_2"/>
    <property type="match status" value="1"/>
</dbReference>
<dbReference type="Pfam" id="PF00440">
    <property type="entry name" value="TetR_N"/>
    <property type="match status" value="1"/>
</dbReference>
<reference evidence="6 7" key="1">
    <citation type="journal article" date="2015" name="Stand. Genomic Sci.">
        <title>Genomic Encyclopedia of Bacterial and Archaeal Type Strains, Phase III: the genomes of soil and plant-associated and newly described type strains.</title>
        <authorList>
            <person name="Whitman W.B."/>
            <person name="Woyke T."/>
            <person name="Klenk H.P."/>
            <person name="Zhou Y."/>
            <person name="Lilburn T.G."/>
            <person name="Beck B.J."/>
            <person name="De Vos P."/>
            <person name="Vandamme P."/>
            <person name="Eisen J.A."/>
            <person name="Garrity G."/>
            <person name="Hugenholtz P."/>
            <person name="Kyrpides N.C."/>
        </authorList>
    </citation>
    <scope>NUCLEOTIDE SEQUENCE [LARGE SCALE GENOMIC DNA]</scope>
    <source>
        <strain evidence="6 7">A3</strain>
    </source>
</reference>
<dbReference type="AlphaFoldDB" id="A0A4R2IBP4"/>
<dbReference type="Gene3D" id="1.10.357.10">
    <property type="entry name" value="Tetracycline Repressor, domain 2"/>
    <property type="match status" value="1"/>
</dbReference>
<evidence type="ECO:0000313" key="7">
    <source>
        <dbReference type="Proteomes" id="UP000294862"/>
    </source>
</evidence>
<accession>A0A4R2IBP4</accession>
<feature type="DNA-binding region" description="H-T-H motif" evidence="4">
    <location>
        <begin position="43"/>
        <end position="62"/>
    </location>
</feature>
<dbReference type="RefSeq" id="WP_131997356.1">
    <property type="nucleotide sequence ID" value="NZ_SLWQ01000004.1"/>
</dbReference>
<sequence>MTVKRSRAYSSATRSAAADETRARILDAARAVLAGGPGMPAFSLDGVARVAGVTRLTVYNRFESRRGLLEALFDDIARAAGLFDLPQVIGQPDPARALRDFVGVFCRFWTTHHTAMPRFHAVIRLDDELAASFAERTERRRHALAALVRRLFPRRGKADAELVDVLFALTSFEFHAMLCVHGRSAKAVEALVQRLVAEAVDGYR</sequence>
<dbReference type="OrthoDB" id="116240at2"/>
<feature type="domain" description="HTH tetR-type" evidence="5">
    <location>
        <begin position="19"/>
        <end position="80"/>
    </location>
</feature>
<evidence type="ECO:0000256" key="3">
    <source>
        <dbReference type="ARBA" id="ARBA00023163"/>
    </source>
</evidence>
<dbReference type="EMBL" id="SLWQ01000004">
    <property type="protein sequence ID" value="TCO40878.1"/>
    <property type="molecule type" value="Genomic_DNA"/>
</dbReference>
<evidence type="ECO:0000313" key="6">
    <source>
        <dbReference type="EMBL" id="TCO40878.1"/>
    </source>
</evidence>
<comment type="caution">
    <text evidence="6">The sequence shown here is derived from an EMBL/GenBank/DDBJ whole genome shotgun (WGS) entry which is preliminary data.</text>
</comment>
<gene>
    <name evidence="6" type="ORF">EV148_104241</name>
</gene>
<dbReference type="PANTHER" id="PTHR30055:SF234">
    <property type="entry name" value="HTH-TYPE TRANSCRIPTIONAL REGULATOR BETI"/>
    <property type="match status" value="1"/>
</dbReference>
<keyword evidence="2 4" id="KW-0238">DNA-binding</keyword>
<keyword evidence="3" id="KW-0804">Transcription</keyword>
<dbReference type="Proteomes" id="UP000294862">
    <property type="component" value="Unassembled WGS sequence"/>
</dbReference>
<dbReference type="PANTHER" id="PTHR30055">
    <property type="entry name" value="HTH-TYPE TRANSCRIPTIONAL REGULATOR RUTR"/>
    <property type="match status" value="1"/>
</dbReference>
<protein>
    <submittedName>
        <fullName evidence="6">TetR family transcriptional regulator</fullName>
    </submittedName>
</protein>
<evidence type="ECO:0000256" key="1">
    <source>
        <dbReference type="ARBA" id="ARBA00023015"/>
    </source>
</evidence>
<name>A0A4R2IBP4_9GAMM</name>
<dbReference type="InterPro" id="IPR009057">
    <property type="entry name" value="Homeodomain-like_sf"/>
</dbReference>
<organism evidence="6 7">
    <name type="scientific">Dokdonella fugitiva</name>
    <dbReference type="NCBI Taxonomy" id="328517"/>
    <lineage>
        <taxon>Bacteria</taxon>
        <taxon>Pseudomonadati</taxon>
        <taxon>Pseudomonadota</taxon>
        <taxon>Gammaproteobacteria</taxon>
        <taxon>Lysobacterales</taxon>
        <taxon>Rhodanobacteraceae</taxon>
        <taxon>Dokdonella</taxon>
    </lineage>
</organism>
<dbReference type="GO" id="GO:0003700">
    <property type="term" value="F:DNA-binding transcription factor activity"/>
    <property type="evidence" value="ECO:0007669"/>
    <property type="project" value="TreeGrafter"/>
</dbReference>
<dbReference type="InterPro" id="IPR001647">
    <property type="entry name" value="HTH_TetR"/>
</dbReference>
<dbReference type="InterPro" id="IPR050109">
    <property type="entry name" value="HTH-type_TetR-like_transc_reg"/>
</dbReference>
<keyword evidence="7" id="KW-1185">Reference proteome</keyword>
<dbReference type="GO" id="GO:0000976">
    <property type="term" value="F:transcription cis-regulatory region binding"/>
    <property type="evidence" value="ECO:0007669"/>
    <property type="project" value="TreeGrafter"/>
</dbReference>